<dbReference type="GO" id="GO:0000287">
    <property type="term" value="F:magnesium ion binding"/>
    <property type="evidence" value="ECO:0007669"/>
    <property type="project" value="UniProtKB-ARBA"/>
</dbReference>
<sequence length="337" mass="37682">MKLELKKYVLQLKHTFTISRESHDTQDTLIACLNLNDETGYGEATSNPYYKITVESMKSEIEEIRDEIENFDFETPAKFHVFLVSKGLSNFSICALDLAAHDLYGKLQGKPLYKIWNTDNSKYPVSNFTIGLDSIEKMVAKMKEQPWPIYKIKLGTDHDLEIVKELRKHTNSKFRVDANCGWTADQAIKNSKILKELGVEFIEQPLTADDFKGLKKLQENSALPIIADESCIVEEDVDKCVGYFDGINIKLTKCGGLTPALRMIKNAKSQGLKVMVGCMTESSVGISAIAQLLPQLDYVDMDGALLLKNDIATGVNILEDGKVIFPEENGSGVRLTE</sequence>
<dbReference type="PANTHER" id="PTHR48080:SF3">
    <property type="entry name" value="ENOLASE SUPERFAMILY MEMBER DDB_G0284701"/>
    <property type="match status" value="1"/>
</dbReference>
<dbReference type="SFLD" id="SFLDS00001">
    <property type="entry name" value="Enolase"/>
    <property type="match status" value="1"/>
</dbReference>
<accession>A0A2R3Z646</accession>
<keyword evidence="2 6" id="KW-0479">Metal-binding</keyword>
<dbReference type="AlphaFoldDB" id="A0A2R3Z646"/>
<dbReference type="InterPro" id="IPR036849">
    <property type="entry name" value="Enolase-like_C_sf"/>
</dbReference>
<dbReference type="InterPro" id="IPR029017">
    <property type="entry name" value="Enolase-like_N"/>
</dbReference>
<evidence type="ECO:0000313" key="9">
    <source>
        <dbReference type="EMBL" id="AVR45753.1"/>
    </source>
</evidence>
<dbReference type="SMART" id="SM00922">
    <property type="entry name" value="MR_MLE"/>
    <property type="match status" value="1"/>
</dbReference>
<keyword evidence="3 6" id="KW-0460">Magnesium</keyword>
<dbReference type="GO" id="GO:0009063">
    <property type="term" value="P:amino acid catabolic process"/>
    <property type="evidence" value="ECO:0007669"/>
    <property type="project" value="InterPro"/>
</dbReference>
<dbReference type="CDD" id="cd03319">
    <property type="entry name" value="L-Ala-DL-Glu_epimerase"/>
    <property type="match status" value="1"/>
</dbReference>
<feature type="binding site" evidence="6">
    <location>
        <position position="203"/>
    </location>
    <ligand>
        <name>Mg(2+)</name>
        <dbReference type="ChEBI" id="CHEBI:18420"/>
    </ligand>
</feature>
<feature type="binding site" evidence="6">
    <location>
        <position position="228"/>
    </location>
    <ligand>
        <name>Mg(2+)</name>
        <dbReference type="ChEBI" id="CHEBI:18420"/>
    </ligand>
</feature>
<dbReference type="InterPro" id="IPR013342">
    <property type="entry name" value="Mandelate_racemase_C"/>
</dbReference>
<dbReference type="SUPFAM" id="SSF51604">
    <property type="entry name" value="Enolase C-terminal domain-like"/>
    <property type="match status" value="1"/>
</dbReference>
<keyword evidence="4 7" id="KW-0413">Isomerase</keyword>
<dbReference type="Pfam" id="PF13378">
    <property type="entry name" value="MR_MLE_C"/>
    <property type="match status" value="1"/>
</dbReference>
<dbReference type="InterPro" id="IPR018110">
    <property type="entry name" value="Mandel_Rmase/mucon_lact_enz_CS"/>
</dbReference>
<evidence type="ECO:0000256" key="3">
    <source>
        <dbReference type="ARBA" id="ARBA00022842"/>
    </source>
</evidence>
<protein>
    <recommendedName>
        <fullName evidence="7">Dipeptide epimerase</fullName>
        <ecNumber evidence="7">5.1.1.-</ecNumber>
    </recommendedName>
</protein>
<dbReference type="RefSeq" id="WP_107012529.1">
    <property type="nucleotide sequence ID" value="NZ_CP028136.1"/>
</dbReference>
<feature type="binding site" evidence="6">
    <location>
        <position position="177"/>
    </location>
    <ligand>
        <name>Mg(2+)</name>
        <dbReference type="ChEBI" id="CHEBI:18420"/>
    </ligand>
</feature>
<evidence type="ECO:0000256" key="4">
    <source>
        <dbReference type="ARBA" id="ARBA00023235"/>
    </source>
</evidence>
<gene>
    <name evidence="9" type="ORF">C7S20_11105</name>
</gene>
<dbReference type="Proteomes" id="UP000241507">
    <property type="component" value="Chromosome"/>
</dbReference>
<keyword evidence="10" id="KW-1185">Reference proteome</keyword>
<dbReference type="EC" id="5.1.1.-" evidence="7"/>
<feature type="active site" description="Proton acceptor; specific for (S)-substrate epimerization" evidence="5">
    <location>
        <position position="250"/>
    </location>
</feature>
<dbReference type="SUPFAM" id="SSF54826">
    <property type="entry name" value="Enolase N-terminal domain-like"/>
    <property type="match status" value="1"/>
</dbReference>
<proteinExistence type="inferred from homology"/>
<dbReference type="Gene3D" id="3.30.390.10">
    <property type="entry name" value="Enolase-like, N-terminal domain"/>
    <property type="match status" value="1"/>
</dbReference>
<dbReference type="EMBL" id="CP028136">
    <property type="protein sequence ID" value="AVR45753.1"/>
    <property type="molecule type" value="Genomic_DNA"/>
</dbReference>
<evidence type="ECO:0000256" key="5">
    <source>
        <dbReference type="PIRSR" id="PIRSR634603-1"/>
    </source>
</evidence>
<comment type="similarity">
    <text evidence="1 7">Belongs to the mandelate racemase/muconate lactonizing enzyme family.</text>
</comment>
<dbReference type="GO" id="GO:0016855">
    <property type="term" value="F:racemase and epimerase activity, acting on amino acids and derivatives"/>
    <property type="evidence" value="ECO:0007669"/>
    <property type="project" value="UniProtKB-UniRule"/>
</dbReference>
<dbReference type="KEGG" id="grs:C7S20_11105"/>
<dbReference type="InterPro" id="IPR029065">
    <property type="entry name" value="Enolase_C-like"/>
</dbReference>
<dbReference type="SFLD" id="SFLDG00180">
    <property type="entry name" value="muconate_cycloisomerase"/>
    <property type="match status" value="1"/>
</dbReference>
<dbReference type="SFLD" id="SFLDF00009">
    <property type="entry name" value="o-succinylbenzoate_synthase"/>
    <property type="match status" value="1"/>
</dbReference>
<evidence type="ECO:0000259" key="8">
    <source>
        <dbReference type="SMART" id="SM00922"/>
    </source>
</evidence>
<name>A0A2R3Z646_9FLAO</name>
<comment type="cofactor">
    <cofactor evidence="6 7">
        <name>Mg(2+)</name>
        <dbReference type="ChEBI" id="CHEBI:18420"/>
    </cofactor>
    <text evidence="6 7">Binds 1 Mg(2+) ion per subunit.</text>
</comment>
<evidence type="ECO:0000256" key="1">
    <source>
        <dbReference type="ARBA" id="ARBA00008031"/>
    </source>
</evidence>
<feature type="domain" description="Mandelate racemase/muconate lactonizing enzyme C-terminal" evidence="8">
    <location>
        <begin position="135"/>
        <end position="224"/>
    </location>
</feature>
<evidence type="ECO:0000313" key="10">
    <source>
        <dbReference type="Proteomes" id="UP000241507"/>
    </source>
</evidence>
<reference evidence="10" key="1">
    <citation type="submission" date="2018-03" db="EMBL/GenBank/DDBJ databases">
        <title>Gramella fulva sp. nov., isolated from a dry surface of tidal flat.</title>
        <authorList>
            <person name="Hwang S.H."/>
            <person name="Hwang W.M."/>
            <person name="Kang K."/>
            <person name="Ahn T.-Y."/>
        </authorList>
    </citation>
    <scope>NUCLEOTIDE SEQUENCE [LARGE SCALE GENOMIC DNA]</scope>
    <source>
        <strain evidence="10">SH35</strain>
    </source>
</reference>
<feature type="active site" description="Proton acceptor; specific for (R)-substrate epimerization" evidence="5">
    <location>
        <position position="153"/>
    </location>
</feature>
<dbReference type="InterPro" id="IPR034593">
    <property type="entry name" value="DgoD-like"/>
</dbReference>
<evidence type="ECO:0000256" key="7">
    <source>
        <dbReference type="RuleBase" id="RU366006"/>
    </source>
</evidence>
<dbReference type="PROSITE" id="PS00909">
    <property type="entry name" value="MR_MLE_2"/>
    <property type="match status" value="1"/>
</dbReference>
<evidence type="ECO:0000256" key="6">
    <source>
        <dbReference type="PIRSR" id="PIRSR634603-3"/>
    </source>
</evidence>
<dbReference type="OrthoDB" id="9775391at2"/>
<dbReference type="PANTHER" id="PTHR48080">
    <property type="entry name" value="D-GALACTONATE DEHYDRATASE-RELATED"/>
    <property type="match status" value="1"/>
</dbReference>
<dbReference type="InterPro" id="IPR034603">
    <property type="entry name" value="Dipeptide_epimerase"/>
</dbReference>
<organism evidence="9 10">
    <name type="scientific">Christiangramia fulva</name>
    <dbReference type="NCBI Taxonomy" id="2126553"/>
    <lineage>
        <taxon>Bacteria</taxon>
        <taxon>Pseudomonadati</taxon>
        <taxon>Bacteroidota</taxon>
        <taxon>Flavobacteriia</taxon>
        <taxon>Flavobacteriales</taxon>
        <taxon>Flavobacteriaceae</taxon>
        <taxon>Christiangramia</taxon>
    </lineage>
</organism>
<dbReference type="Gene3D" id="3.20.20.120">
    <property type="entry name" value="Enolase-like C-terminal domain"/>
    <property type="match status" value="1"/>
</dbReference>
<evidence type="ECO:0000256" key="2">
    <source>
        <dbReference type="ARBA" id="ARBA00022723"/>
    </source>
</evidence>